<keyword evidence="3" id="KW-0560">Oxidoreductase</keyword>
<dbReference type="GO" id="GO:0071949">
    <property type="term" value="F:FAD binding"/>
    <property type="evidence" value="ECO:0007669"/>
    <property type="project" value="InterPro"/>
</dbReference>
<keyword evidence="1" id="KW-0285">Flavoprotein</keyword>
<evidence type="ECO:0000259" key="4">
    <source>
        <dbReference type="PROSITE" id="PS51387"/>
    </source>
</evidence>
<dbReference type="AlphaFoldDB" id="A0A411YEQ8"/>
<protein>
    <submittedName>
        <fullName evidence="5">Xanthine dehydrogenase family protein subunit M</fullName>
    </submittedName>
</protein>
<dbReference type="Pfam" id="PF03450">
    <property type="entry name" value="CO_deh_flav_C"/>
    <property type="match status" value="1"/>
</dbReference>
<organism evidence="5 6">
    <name type="scientific">Egibacter rhizosphaerae</name>
    <dbReference type="NCBI Taxonomy" id="1670831"/>
    <lineage>
        <taxon>Bacteria</taxon>
        <taxon>Bacillati</taxon>
        <taxon>Actinomycetota</taxon>
        <taxon>Nitriliruptoria</taxon>
        <taxon>Egibacterales</taxon>
        <taxon>Egibacteraceae</taxon>
        <taxon>Egibacter</taxon>
    </lineage>
</organism>
<keyword evidence="6" id="KW-1185">Reference proteome</keyword>
<keyword evidence="2" id="KW-0274">FAD</keyword>
<sequence>MSVTRPRSLGEAVSALAEHPDAQPLAGGTDLVVETNLGHRHPERIVALRRAEELREHRIDDGALELGAMVTYGDIETRLADEAPGLAMASRTVGSPQIRNAGTVGGNLGTASPAGDTLPWLLALDAEVELVSAEGSRRLPLAEFITGPKRTARRPDELIRAVRARRVAGPQHTAKIGPRNAMVISIACLSLILDTDHRRVRVGLGAVAATPVRPAEAEQAVSAAVDWHRLTCPDDAIARFADACAAATNPISDHRSTAEYRRHAVGVLADRALRRCLSA</sequence>
<evidence type="ECO:0000313" key="6">
    <source>
        <dbReference type="Proteomes" id="UP000291469"/>
    </source>
</evidence>
<name>A0A411YEQ8_9ACTN</name>
<evidence type="ECO:0000256" key="1">
    <source>
        <dbReference type="ARBA" id="ARBA00022630"/>
    </source>
</evidence>
<dbReference type="SUPFAM" id="SSF55447">
    <property type="entry name" value="CO dehydrogenase flavoprotein C-terminal domain-like"/>
    <property type="match status" value="1"/>
</dbReference>
<dbReference type="InterPro" id="IPR051312">
    <property type="entry name" value="Diverse_Substr_Oxidored"/>
</dbReference>
<reference evidence="5 6" key="1">
    <citation type="submission" date="2019-01" db="EMBL/GenBank/DDBJ databases">
        <title>Egibacter rhizosphaerae EGI 80759T.</title>
        <authorList>
            <person name="Chen D.-D."/>
            <person name="Tian Y."/>
            <person name="Jiao J.-Y."/>
            <person name="Zhang X.-T."/>
            <person name="Zhang Y.-G."/>
            <person name="Zhang Y."/>
            <person name="Xiao M."/>
            <person name="Shu W.-S."/>
            <person name="Li W.-J."/>
        </authorList>
    </citation>
    <scope>NUCLEOTIDE SEQUENCE [LARGE SCALE GENOMIC DNA]</scope>
    <source>
        <strain evidence="5 6">EGI 80759</strain>
    </source>
</reference>
<dbReference type="InterPro" id="IPR005107">
    <property type="entry name" value="CO_DH_flav_C"/>
</dbReference>
<evidence type="ECO:0000313" key="5">
    <source>
        <dbReference type="EMBL" id="QBI19743.1"/>
    </source>
</evidence>
<dbReference type="OrthoDB" id="9793944at2"/>
<dbReference type="InterPro" id="IPR036318">
    <property type="entry name" value="FAD-bd_PCMH-like_sf"/>
</dbReference>
<feature type="domain" description="FAD-binding PCMH-type" evidence="4">
    <location>
        <begin position="1"/>
        <end position="169"/>
    </location>
</feature>
<dbReference type="GO" id="GO:0016491">
    <property type="term" value="F:oxidoreductase activity"/>
    <property type="evidence" value="ECO:0007669"/>
    <property type="project" value="UniProtKB-KW"/>
</dbReference>
<evidence type="ECO:0000256" key="3">
    <source>
        <dbReference type="ARBA" id="ARBA00023002"/>
    </source>
</evidence>
<dbReference type="InterPro" id="IPR016166">
    <property type="entry name" value="FAD-bd_PCMH"/>
</dbReference>
<dbReference type="PROSITE" id="PS51387">
    <property type="entry name" value="FAD_PCMH"/>
    <property type="match status" value="1"/>
</dbReference>
<dbReference type="SMART" id="SM01092">
    <property type="entry name" value="CO_deh_flav_C"/>
    <property type="match status" value="1"/>
</dbReference>
<accession>A0A411YEQ8</accession>
<proteinExistence type="predicted"/>
<dbReference type="Gene3D" id="3.30.465.10">
    <property type="match status" value="1"/>
</dbReference>
<dbReference type="PANTHER" id="PTHR42659:SF2">
    <property type="entry name" value="XANTHINE DEHYDROGENASE SUBUNIT C-RELATED"/>
    <property type="match status" value="1"/>
</dbReference>
<gene>
    <name evidence="5" type="ORF">ER308_09400</name>
</gene>
<dbReference type="InterPro" id="IPR016167">
    <property type="entry name" value="FAD-bd_PCMH_sub1"/>
</dbReference>
<evidence type="ECO:0000256" key="2">
    <source>
        <dbReference type="ARBA" id="ARBA00022827"/>
    </source>
</evidence>
<dbReference type="InterPro" id="IPR016169">
    <property type="entry name" value="FAD-bd_PCMH_sub2"/>
</dbReference>
<dbReference type="Gene3D" id="3.30.390.50">
    <property type="entry name" value="CO dehydrogenase flavoprotein, C-terminal domain"/>
    <property type="match status" value="1"/>
</dbReference>
<dbReference type="PANTHER" id="PTHR42659">
    <property type="entry name" value="XANTHINE DEHYDROGENASE SUBUNIT C-RELATED"/>
    <property type="match status" value="1"/>
</dbReference>
<dbReference type="SUPFAM" id="SSF56176">
    <property type="entry name" value="FAD-binding/transporter-associated domain-like"/>
    <property type="match status" value="1"/>
</dbReference>
<dbReference type="Proteomes" id="UP000291469">
    <property type="component" value="Chromosome"/>
</dbReference>
<dbReference type="Gene3D" id="3.30.43.10">
    <property type="entry name" value="Uridine Diphospho-n-acetylenolpyruvylglucosamine Reductase, domain 2"/>
    <property type="match status" value="1"/>
</dbReference>
<dbReference type="InterPro" id="IPR002346">
    <property type="entry name" value="Mopterin_DH_FAD-bd"/>
</dbReference>
<dbReference type="InterPro" id="IPR036683">
    <property type="entry name" value="CO_DH_flav_C_dom_sf"/>
</dbReference>
<dbReference type="Pfam" id="PF00941">
    <property type="entry name" value="FAD_binding_5"/>
    <property type="match status" value="1"/>
</dbReference>
<dbReference type="KEGG" id="erz:ER308_09400"/>
<dbReference type="EMBL" id="CP036402">
    <property type="protein sequence ID" value="QBI19743.1"/>
    <property type="molecule type" value="Genomic_DNA"/>
</dbReference>